<keyword evidence="1" id="KW-1133">Transmembrane helix</keyword>
<dbReference type="OrthoDB" id="4063755at2759"/>
<evidence type="ECO:0000256" key="1">
    <source>
        <dbReference type="SAM" id="Phobius"/>
    </source>
</evidence>
<keyword evidence="1" id="KW-0472">Membrane</keyword>
<feature type="transmembrane region" description="Helical" evidence="1">
    <location>
        <begin position="237"/>
        <end position="257"/>
    </location>
</feature>
<organism evidence="3 4">
    <name type="scientific">Lachancea mirantina</name>
    <dbReference type="NCBI Taxonomy" id="1230905"/>
    <lineage>
        <taxon>Eukaryota</taxon>
        <taxon>Fungi</taxon>
        <taxon>Dikarya</taxon>
        <taxon>Ascomycota</taxon>
        <taxon>Saccharomycotina</taxon>
        <taxon>Saccharomycetes</taxon>
        <taxon>Saccharomycetales</taxon>
        <taxon>Saccharomycetaceae</taxon>
        <taxon>Lachancea</taxon>
    </lineage>
</organism>
<gene>
    <name evidence="3" type="ORF">LAMI_0E02872G</name>
</gene>
<dbReference type="Proteomes" id="UP000191024">
    <property type="component" value="Chromosome E"/>
</dbReference>
<feature type="signal peptide" evidence="2">
    <location>
        <begin position="1"/>
        <end position="17"/>
    </location>
</feature>
<proteinExistence type="predicted"/>
<keyword evidence="1" id="KW-0812">Transmembrane</keyword>
<feature type="chain" id="PRO_5009236073" evidence="2">
    <location>
        <begin position="18"/>
        <end position="267"/>
    </location>
</feature>
<evidence type="ECO:0000313" key="3">
    <source>
        <dbReference type="EMBL" id="SCU90618.1"/>
    </source>
</evidence>
<keyword evidence="2" id="KW-0732">Signal</keyword>
<dbReference type="EMBL" id="LT598465">
    <property type="protein sequence ID" value="SCU90618.1"/>
    <property type="molecule type" value="Genomic_DNA"/>
</dbReference>
<evidence type="ECO:0000256" key="2">
    <source>
        <dbReference type="SAM" id="SignalP"/>
    </source>
</evidence>
<accession>A0A1G4JJX6</accession>
<evidence type="ECO:0000313" key="4">
    <source>
        <dbReference type="Proteomes" id="UP000191024"/>
    </source>
</evidence>
<dbReference type="AlphaFoldDB" id="A0A1G4JJX6"/>
<sequence length="267" mass="30051">MWSGLLLHWCGVLSVLAKPSTSKNIIQLPRSSDRSSISLVCRAKKVSRIHEMPPHAYTTCIGFSAEDALVQNTRAEELIGLSLLIDVQNSLPYEVDLTRLGPKSIGSRKQSLDLEITDTAGNLLRARRNVPRGKTGIWLQPPATGTPLLNVCFTNLVYDASWRTIDMDKIATITVLGPGGHRWSEDVLADDSSKDLLQGIVLHTRALAEDKRIVQTEESHRDINENTLELYTRGQTIIMITHFLLELGISYYIRHLVKQRIRRARHR</sequence>
<reference evidence="3 4" key="1">
    <citation type="submission" date="2016-03" db="EMBL/GenBank/DDBJ databases">
        <authorList>
            <person name="Devillers H."/>
        </authorList>
    </citation>
    <scope>NUCLEOTIDE SEQUENCE [LARGE SCALE GENOMIC DNA]</scope>
    <source>
        <strain evidence="3">CBS 11717</strain>
    </source>
</reference>
<protein>
    <submittedName>
        <fullName evidence="3">LAMI_0E02872g1_1</fullName>
    </submittedName>
</protein>
<keyword evidence="4" id="KW-1185">Reference proteome</keyword>
<name>A0A1G4JJX6_9SACH</name>